<keyword evidence="3" id="KW-1185">Reference proteome</keyword>
<sequence>MASTTTAVPQIPPAPFIPQLTALLFLTSQQFQRKLKNTAIAIEPSTSKSELQALWTLLKLGFLECSGKPAPEDLQQVKKWWEVKTEDLSLELQNRGLRDSSNKVNCVQVLVQDRLAVHLKIPRPEAMNLPIDLVYAKHTHSSEASFPQYPLHLAPTLRSDLESLPRFRTPHELKNELSTQRYESQGLLQWLISEDVFECELAPANETLLIPEMPDNRQLFRSFSMSILKSTTGYLCYFSTVQGNKTYSQSYKTGFPSPTKTLKGPASGCPNTPGYLFHR</sequence>
<comment type="caution">
    <text evidence="2">The sequence shown here is derived from an EMBL/GenBank/DDBJ whole genome shotgun (WGS) entry which is preliminary data.</text>
</comment>
<proteinExistence type="predicted"/>
<dbReference type="Proteomes" id="UP000566819">
    <property type="component" value="Unassembled WGS sequence"/>
</dbReference>
<accession>A0A8H4RWK7</accession>
<reference evidence="2 3" key="1">
    <citation type="submission" date="2020-03" db="EMBL/GenBank/DDBJ databases">
        <title>Draft Genome Sequence of Cudoniella acicularis.</title>
        <authorList>
            <person name="Buettner E."/>
            <person name="Kellner H."/>
        </authorList>
    </citation>
    <scope>NUCLEOTIDE SEQUENCE [LARGE SCALE GENOMIC DNA]</scope>
    <source>
        <strain evidence="2 3">DSM 108380</strain>
    </source>
</reference>
<protein>
    <submittedName>
        <fullName evidence="2">Uncharacterized protein</fullName>
    </submittedName>
</protein>
<evidence type="ECO:0000256" key="1">
    <source>
        <dbReference type="SAM" id="MobiDB-lite"/>
    </source>
</evidence>
<evidence type="ECO:0000313" key="2">
    <source>
        <dbReference type="EMBL" id="KAF4636400.1"/>
    </source>
</evidence>
<dbReference type="AlphaFoldDB" id="A0A8H4RWK7"/>
<organism evidence="2 3">
    <name type="scientific">Cudoniella acicularis</name>
    <dbReference type="NCBI Taxonomy" id="354080"/>
    <lineage>
        <taxon>Eukaryota</taxon>
        <taxon>Fungi</taxon>
        <taxon>Dikarya</taxon>
        <taxon>Ascomycota</taxon>
        <taxon>Pezizomycotina</taxon>
        <taxon>Leotiomycetes</taxon>
        <taxon>Helotiales</taxon>
        <taxon>Tricladiaceae</taxon>
        <taxon>Cudoniella</taxon>
    </lineage>
</organism>
<feature type="region of interest" description="Disordered" evidence="1">
    <location>
        <begin position="259"/>
        <end position="279"/>
    </location>
</feature>
<name>A0A8H4RWK7_9HELO</name>
<evidence type="ECO:0000313" key="3">
    <source>
        <dbReference type="Proteomes" id="UP000566819"/>
    </source>
</evidence>
<gene>
    <name evidence="2" type="ORF">G7Y89_g1685</name>
</gene>
<dbReference type="EMBL" id="JAAMPI010000068">
    <property type="protein sequence ID" value="KAF4636400.1"/>
    <property type="molecule type" value="Genomic_DNA"/>
</dbReference>